<evidence type="ECO:0000313" key="2">
    <source>
        <dbReference type="EMBL" id="RLN36039.1"/>
    </source>
</evidence>
<feature type="region of interest" description="Disordered" evidence="1">
    <location>
        <begin position="1"/>
        <end position="53"/>
    </location>
</feature>
<accession>A0A3L6TCQ9</accession>
<comment type="caution">
    <text evidence="2">The sequence shown here is derived from an EMBL/GenBank/DDBJ whole genome shotgun (WGS) entry which is preliminary data.</text>
</comment>
<protein>
    <submittedName>
        <fullName evidence="2">Uncharacterized protein</fullName>
    </submittedName>
</protein>
<sequence>MKLFAFVRRARRSPPPASTSTAPAVAPEDATAAAPAEKRRRRPFSSGSASWKPTLGAISEDAALTATSASAATKAQAKPASAAKAKARSPRRATRAASYDDFRHYGPPTVLPAFSPTAFLF</sequence>
<evidence type="ECO:0000256" key="1">
    <source>
        <dbReference type="SAM" id="MobiDB-lite"/>
    </source>
</evidence>
<dbReference type="Proteomes" id="UP000275267">
    <property type="component" value="Unassembled WGS sequence"/>
</dbReference>
<keyword evidence="3" id="KW-1185">Reference proteome</keyword>
<dbReference type="PANTHER" id="PTHR35318:SF14">
    <property type="entry name" value="OS07G0546200 PROTEIN"/>
    <property type="match status" value="1"/>
</dbReference>
<dbReference type="EMBL" id="PQIB02000002">
    <property type="protein sequence ID" value="RLN36039.1"/>
    <property type="molecule type" value="Genomic_DNA"/>
</dbReference>
<dbReference type="PANTHER" id="PTHR35318">
    <property type="entry name" value="BNAA10G08410D PROTEIN"/>
    <property type="match status" value="1"/>
</dbReference>
<reference evidence="3" key="1">
    <citation type="journal article" date="2019" name="Nat. Commun.">
        <title>The genome of broomcorn millet.</title>
        <authorList>
            <person name="Zou C."/>
            <person name="Miki D."/>
            <person name="Li D."/>
            <person name="Tang Q."/>
            <person name="Xiao L."/>
            <person name="Rajput S."/>
            <person name="Deng P."/>
            <person name="Jia W."/>
            <person name="Huang R."/>
            <person name="Zhang M."/>
            <person name="Sun Y."/>
            <person name="Hu J."/>
            <person name="Fu X."/>
            <person name="Schnable P.S."/>
            <person name="Li F."/>
            <person name="Zhang H."/>
            <person name="Feng B."/>
            <person name="Zhu X."/>
            <person name="Liu R."/>
            <person name="Schnable J.C."/>
            <person name="Zhu J.-K."/>
            <person name="Zhang H."/>
        </authorList>
    </citation>
    <scope>NUCLEOTIDE SEQUENCE [LARGE SCALE GENOMIC DNA]</scope>
</reference>
<name>A0A3L6TCQ9_PANMI</name>
<feature type="compositionally biased region" description="Basic residues" evidence="1">
    <location>
        <begin position="85"/>
        <end position="94"/>
    </location>
</feature>
<feature type="region of interest" description="Disordered" evidence="1">
    <location>
        <begin position="67"/>
        <end position="101"/>
    </location>
</feature>
<feature type="compositionally biased region" description="Low complexity" evidence="1">
    <location>
        <begin position="67"/>
        <end position="84"/>
    </location>
</feature>
<proteinExistence type="predicted"/>
<dbReference type="AlphaFoldDB" id="A0A3L6TCQ9"/>
<organism evidence="2 3">
    <name type="scientific">Panicum miliaceum</name>
    <name type="common">Proso millet</name>
    <name type="synonym">Broomcorn millet</name>
    <dbReference type="NCBI Taxonomy" id="4540"/>
    <lineage>
        <taxon>Eukaryota</taxon>
        <taxon>Viridiplantae</taxon>
        <taxon>Streptophyta</taxon>
        <taxon>Embryophyta</taxon>
        <taxon>Tracheophyta</taxon>
        <taxon>Spermatophyta</taxon>
        <taxon>Magnoliopsida</taxon>
        <taxon>Liliopsida</taxon>
        <taxon>Poales</taxon>
        <taxon>Poaceae</taxon>
        <taxon>PACMAD clade</taxon>
        <taxon>Panicoideae</taxon>
        <taxon>Panicodae</taxon>
        <taxon>Paniceae</taxon>
        <taxon>Panicinae</taxon>
        <taxon>Panicum</taxon>
        <taxon>Panicum sect. Panicum</taxon>
    </lineage>
</organism>
<gene>
    <name evidence="2" type="ORF">C2845_PM03G09400</name>
</gene>
<evidence type="ECO:0000313" key="3">
    <source>
        <dbReference type="Proteomes" id="UP000275267"/>
    </source>
</evidence>
<feature type="compositionally biased region" description="Low complexity" evidence="1">
    <location>
        <begin position="18"/>
        <end position="35"/>
    </location>
</feature>